<gene>
    <name evidence="1" type="ORF">DEO72_LG3g646</name>
</gene>
<sequence length="68" mass="7907">MMRCTMKRMNKYKNKCKGKEFPGVVFHSNSDLQQPQHNYIILKANVECMHMIQVGLTLSNFEGNLPSF</sequence>
<dbReference type="InterPro" id="IPR012337">
    <property type="entry name" value="RNaseH-like_sf"/>
</dbReference>
<evidence type="ECO:0000313" key="1">
    <source>
        <dbReference type="EMBL" id="QCD86125.1"/>
    </source>
</evidence>
<name>A0A4D6LCP5_VIGUN</name>
<keyword evidence="2" id="KW-1185">Reference proteome</keyword>
<dbReference type="AlphaFoldDB" id="A0A4D6LCP5"/>
<evidence type="ECO:0000313" key="2">
    <source>
        <dbReference type="Proteomes" id="UP000501690"/>
    </source>
</evidence>
<reference evidence="1 2" key="1">
    <citation type="submission" date="2019-04" db="EMBL/GenBank/DDBJ databases">
        <title>An improved genome assembly and genetic linkage map for asparagus bean, Vigna unguiculata ssp. sesquipedialis.</title>
        <authorList>
            <person name="Xia Q."/>
            <person name="Zhang R."/>
            <person name="Dong Y."/>
        </authorList>
    </citation>
    <scope>NUCLEOTIDE SEQUENCE [LARGE SCALE GENOMIC DNA]</scope>
    <source>
        <tissue evidence="1">Leaf</tissue>
    </source>
</reference>
<dbReference type="SUPFAM" id="SSF53098">
    <property type="entry name" value="Ribonuclease H-like"/>
    <property type="match status" value="1"/>
</dbReference>
<proteinExistence type="predicted"/>
<dbReference type="EMBL" id="CP039347">
    <property type="protein sequence ID" value="QCD86125.1"/>
    <property type="molecule type" value="Genomic_DNA"/>
</dbReference>
<organism evidence="1 2">
    <name type="scientific">Vigna unguiculata</name>
    <name type="common">Cowpea</name>
    <dbReference type="NCBI Taxonomy" id="3917"/>
    <lineage>
        <taxon>Eukaryota</taxon>
        <taxon>Viridiplantae</taxon>
        <taxon>Streptophyta</taxon>
        <taxon>Embryophyta</taxon>
        <taxon>Tracheophyta</taxon>
        <taxon>Spermatophyta</taxon>
        <taxon>Magnoliopsida</taxon>
        <taxon>eudicotyledons</taxon>
        <taxon>Gunneridae</taxon>
        <taxon>Pentapetalae</taxon>
        <taxon>rosids</taxon>
        <taxon>fabids</taxon>
        <taxon>Fabales</taxon>
        <taxon>Fabaceae</taxon>
        <taxon>Papilionoideae</taxon>
        <taxon>50 kb inversion clade</taxon>
        <taxon>NPAAA clade</taxon>
        <taxon>indigoferoid/millettioid clade</taxon>
        <taxon>Phaseoleae</taxon>
        <taxon>Vigna</taxon>
    </lineage>
</organism>
<dbReference type="Gene3D" id="3.30.420.10">
    <property type="entry name" value="Ribonuclease H-like superfamily/Ribonuclease H"/>
    <property type="match status" value="1"/>
</dbReference>
<protein>
    <submittedName>
        <fullName evidence="1">Uncharacterized protein</fullName>
    </submittedName>
</protein>
<dbReference type="GO" id="GO:0003676">
    <property type="term" value="F:nucleic acid binding"/>
    <property type="evidence" value="ECO:0007669"/>
    <property type="project" value="InterPro"/>
</dbReference>
<accession>A0A4D6LCP5</accession>
<dbReference type="InterPro" id="IPR036397">
    <property type="entry name" value="RNaseH_sf"/>
</dbReference>
<dbReference type="Proteomes" id="UP000501690">
    <property type="component" value="Linkage Group LG3"/>
</dbReference>